<dbReference type="EMBL" id="CP025704">
    <property type="protein sequence ID" value="AUN96822.1"/>
    <property type="molecule type" value="Genomic_DNA"/>
</dbReference>
<gene>
    <name evidence="1" type="ORF">C0V70_01620</name>
</gene>
<evidence type="ECO:0000313" key="2">
    <source>
        <dbReference type="Proteomes" id="UP000235584"/>
    </source>
</evidence>
<dbReference type="Gene3D" id="3.40.50.10320">
    <property type="entry name" value="LmbE-like"/>
    <property type="match status" value="1"/>
</dbReference>
<sequence>MKKVMVIASHPDDEILGCGATMARLISEGAQIKVLIAAEGLTSRQTKRDAAELEKELKELRNVSFEANKKLGVTDVEFLGLPDNRMDSMDLLDVIKVIEEKVSQFMPDTIFTHFPNDLNVDHRILSEAVLTSTRPMPGTKVKEIYFFEVTSSTEWNFTGSAAKSFAPSVFFDVSNFIEKKVQALEVYKGEMREYPHARSIQNIRNQAGFRGGSVGFHAAEAFMLARKLV</sequence>
<dbReference type="GO" id="GO:0016811">
    <property type="term" value="F:hydrolase activity, acting on carbon-nitrogen (but not peptide) bonds, in linear amides"/>
    <property type="evidence" value="ECO:0007669"/>
    <property type="project" value="TreeGrafter"/>
</dbReference>
<dbReference type="PANTHER" id="PTHR12993">
    <property type="entry name" value="N-ACETYLGLUCOSAMINYL-PHOSPHATIDYLINOSITOL DE-N-ACETYLASE-RELATED"/>
    <property type="match status" value="1"/>
</dbReference>
<dbReference type="PANTHER" id="PTHR12993:SF30">
    <property type="entry name" value="N-ACETYL-ALPHA-D-GLUCOSAMINYL L-MALATE DEACETYLASE 1"/>
    <property type="match status" value="1"/>
</dbReference>
<dbReference type="AlphaFoldDB" id="A0A2K9NMV6"/>
<dbReference type="KEGG" id="bsto:C0V70_01620"/>
<dbReference type="RefSeq" id="WP_102242117.1">
    <property type="nucleotide sequence ID" value="NZ_CP025704.1"/>
</dbReference>
<protein>
    <submittedName>
        <fullName evidence="1">GlcNAc-PI de-N-acetylase</fullName>
    </submittedName>
</protein>
<proteinExistence type="predicted"/>
<keyword evidence="2" id="KW-1185">Reference proteome</keyword>
<dbReference type="InterPro" id="IPR003737">
    <property type="entry name" value="GlcNAc_PI_deacetylase-related"/>
</dbReference>
<dbReference type="InterPro" id="IPR024078">
    <property type="entry name" value="LmbE-like_dom_sf"/>
</dbReference>
<organism evidence="1 2">
    <name type="scientific">Bacteriovorax stolpii</name>
    <name type="common">Bdellovibrio stolpii</name>
    <dbReference type="NCBI Taxonomy" id="960"/>
    <lineage>
        <taxon>Bacteria</taxon>
        <taxon>Pseudomonadati</taxon>
        <taxon>Bdellovibrionota</taxon>
        <taxon>Bacteriovoracia</taxon>
        <taxon>Bacteriovoracales</taxon>
        <taxon>Bacteriovoracaceae</taxon>
        <taxon>Bacteriovorax</taxon>
    </lineage>
</organism>
<dbReference type="Proteomes" id="UP000235584">
    <property type="component" value="Chromosome"/>
</dbReference>
<dbReference type="SUPFAM" id="SSF102588">
    <property type="entry name" value="LmbE-like"/>
    <property type="match status" value="1"/>
</dbReference>
<dbReference type="Pfam" id="PF02585">
    <property type="entry name" value="PIG-L"/>
    <property type="match status" value="1"/>
</dbReference>
<evidence type="ECO:0000313" key="1">
    <source>
        <dbReference type="EMBL" id="AUN96822.1"/>
    </source>
</evidence>
<accession>A0A2K9NMV6</accession>
<reference evidence="1 2" key="1">
    <citation type="submission" date="2018-01" db="EMBL/GenBank/DDBJ databases">
        <title>Complete genome sequence of Bacteriovorax stolpii DSM12778.</title>
        <authorList>
            <person name="Tang B."/>
            <person name="Chang J."/>
        </authorList>
    </citation>
    <scope>NUCLEOTIDE SEQUENCE [LARGE SCALE GENOMIC DNA]</scope>
    <source>
        <strain evidence="1 2">DSM 12778</strain>
    </source>
</reference>
<name>A0A2K9NMV6_BACTC</name>